<keyword evidence="6 8" id="KW-1133">Transmembrane helix</keyword>
<feature type="transmembrane region" description="Helical" evidence="8">
    <location>
        <begin position="354"/>
        <end position="373"/>
    </location>
</feature>
<feature type="transmembrane region" description="Helical" evidence="8">
    <location>
        <begin position="332"/>
        <end position="348"/>
    </location>
</feature>
<evidence type="ECO:0000259" key="9">
    <source>
        <dbReference type="Pfam" id="PF13231"/>
    </source>
</evidence>
<feature type="transmembrane region" description="Helical" evidence="8">
    <location>
        <begin position="308"/>
        <end position="325"/>
    </location>
</feature>
<feature type="transmembrane region" description="Helical" evidence="8">
    <location>
        <begin position="385"/>
        <end position="405"/>
    </location>
</feature>
<dbReference type="PANTHER" id="PTHR33908:SF3">
    <property type="entry name" value="UNDECAPRENYL PHOSPHATE-ALPHA-4-AMINO-4-DEOXY-L-ARABINOSE ARABINOSYL TRANSFERASE"/>
    <property type="match status" value="1"/>
</dbReference>
<proteinExistence type="predicted"/>
<name>A0A0G0I2A4_9BACT</name>
<dbReference type="GO" id="GO:0016763">
    <property type="term" value="F:pentosyltransferase activity"/>
    <property type="evidence" value="ECO:0007669"/>
    <property type="project" value="TreeGrafter"/>
</dbReference>
<accession>A0A0G0I2A4</accession>
<dbReference type="InterPro" id="IPR050297">
    <property type="entry name" value="LipidA_mod_glycosyltrf_83"/>
</dbReference>
<dbReference type="AlphaFoldDB" id="A0A0G0I2A4"/>
<evidence type="ECO:0000256" key="5">
    <source>
        <dbReference type="ARBA" id="ARBA00022692"/>
    </source>
</evidence>
<keyword evidence="2" id="KW-1003">Cell membrane</keyword>
<dbReference type="Proteomes" id="UP000034508">
    <property type="component" value="Unassembled WGS sequence"/>
</dbReference>
<comment type="caution">
    <text evidence="10">The sequence shown here is derived from an EMBL/GenBank/DDBJ whole genome shotgun (WGS) entry which is preliminary data.</text>
</comment>
<feature type="transmembrane region" description="Helical" evidence="8">
    <location>
        <begin position="161"/>
        <end position="194"/>
    </location>
</feature>
<evidence type="ECO:0000256" key="7">
    <source>
        <dbReference type="ARBA" id="ARBA00023136"/>
    </source>
</evidence>
<feature type="transmembrane region" description="Helical" evidence="8">
    <location>
        <begin position="136"/>
        <end position="155"/>
    </location>
</feature>
<gene>
    <name evidence="10" type="ORF">US31_C0005G0054</name>
</gene>
<evidence type="ECO:0000256" key="8">
    <source>
        <dbReference type="SAM" id="Phobius"/>
    </source>
</evidence>
<dbReference type="GO" id="GO:0010041">
    <property type="term" value="P:response to iron(III) ion"/>
    <property type="evidence" value="ECO:0007669"/>
    <property type="project" value="TreeGrafter"/>
</dbReference>
<keyword evidence="3" id="KW-0328">Glycosyltransferase</keyword>
<dbReference type="InterPro" id="IPR038731">
    <property type="entry name" value="RgtA/B/C-like"/>
</dbReference>
<sequence>MKKLVLIAIILLAAILRFYKLAEVPPSLYWDEASLGYNAYSILKTGHDEHGVFLPITNFAAFGDYKPPGYVYMTTPSIALLGLTELAVRFPSALFGMLTVFLTYLIAKKLFENDKVALFASFFLAISPWHLQMSRAAFEANLGLFFSTLAVFFFIKFSKNPYWLLLSALSFLAAMYTFTGQRLFVPLIALVLAIQLRRQIFSNLKIVLATTVICAILFWPLFRFVTATIEGKLRFNEVTIFKDLKPINDSVAYRQSDNFALYSSIIHNRRLFYLHDYLTHYFDAFNPTFLFISGDVNPRLSIQEIGQLYYFDIFLLPLGVYLLFAKKHKYRFLILGWLLISPLGPATARETPHALRMAHILPTFQLIGAFAIYRLYRSVKLRKMLAVLTVGIVTLSFFYYLHMYYIHYATHYSDQWQYGYKQAVKYVKDNYNNVDNVVVTKSLGRPYIYFLFYNQYDPTKFWRNSTVTKDEFFFIDVTRYDKFYFSDEPPDKLNLKGKTLFVTRPNTLPEDIQKTAIIKDPGQNEIFEISKKDYEK</sequence>
<evidence type="ECO:0000313" key="11">
    <source>
        <dbReference type="Proteomes" id="UP000034508"/>
    </source>
</evidence>
<feature type="transmembrane region" description="Helical" evidence="8">
    <location>
        <begin position="86"/>
        <end position="107"/>
    </location>
</feature>
<evidence type="ECO:0000256" key="1">
    <source>
        <dbReference type="ARBA" id="ARBA00004651"/>
    </source>
</evidence>
<comment type="subcellular location">
    <subcellularLocation>
        <location evidence="1">Cell membrane</location>
        <topology evidence="1">Multi-pass membrane protein</topology>
    </subcellularLocation>
</comment>
<reference evidence="10 11" key="1">
    <citation type="journal article" date="2015" name="Nature">
        <title>rRNA introns, odd ribosomes, and small enigmatic genomes across a large radiation of phyla.</title>
        <authorList>
            <person name="Brown C.T."/>
            <person name="Hug L.A."/>
            <person name="Thomas B.C."/>
            <person name="Sharon I."/>
            <person name="Castelle C.J."/>
            <person name="Singh A."/>
            <person name="Wilkins M.J."/>
            <person name="Williams K.H."/>
            <person name="Banfield J.F."/>
        </authorList>
    </citation>
    <scope>NUCLEOTIDE SEQUENCE [LARGE SCALE GENOMIC DNA]</scope>
</reference>
<organism evidence="10 11">
    <name type="scientific">Berkelbacteria bacterium GW2011_GWA1_36_9</name>
    <dbReference type="NCBI Taxonomy" id="1618331"/>
    <lineage>
        <taxon>Bacteria</taxon>
        <taxon>Candidatus Berkelbacteria</taxon>
    </lineage>
</organism>
<feature type="domain" description="Glycosyltransferase RgtA/B/C/D-like" evidence="9">
    <location>
        <begin position="66"/>
        <end position="220"/>
    </location>
</feature>
<dbReference type="GO" id="GO:0005886">
    <property type="term" value="C:plasma membrane"/>
    <property type="evidence" value="ECO:0007669"/>
    <property type="project" value="UniProtKB-SubCell"/>
</dbReference>
<keyword evidence="4" id="KW-0808">Transferase</keyword>
<protein>
    <recommendedName>
        <fullName evidence="9">Glycosyltransferase RgtA/B/C/D-like domain-containing protein</fullName>
    </recommendedName>
</protein>
<evidence type="ECO:0000256" key="3">
    <source>
        <dbReference type="ARBA" id="ARBA00022676"/>
    </source>
</evidence>
<dbReference type="Pfam" id="PF13231">
    <property type="entry name" value="PMT_2"/>
    <property type="match status" value="1"/>
</dbReference>
<evidence type="ECO:0000256" key="4">
    <source>
        <dbReference type="ARBA" id="ARBA00022679"/>
    </source>
</evidence>
<keyword evidence="7 8" id="KW-0472">Membrane</keyword>
<dbReference type="PANTHER" id="PTHR33908">
    <property type="entry name" value="MANNOSYLTRANSFERASE YKCB-RELATED"/>
    <property type="match status" value="1"/>
</dbReference>
<keyword evidence="5 8" id="KW-0812">Transmembrane</keyword>
<dbReference type="GO" id="GO:0009103">
    <property type="term" value="P:lipopolysaccharide biosynthetic process"/>
    <property type="evidence" value="ECO:0007669"/>
    <property type="project" value="UniProtKB-ARBA"/>
</dbReference>
<evidence type="ECO:0000256" key="2">
    <source>
        <dbReference type="ARBA" id="ARBA00022475"/>
    </source>
</evidence>
<evidence type="ECO:0000256" key="6">
    <source>
        <dbReference type="ARBA" id="ARBA00022989"/>
    </source>
</evidence>
<evidence type="ECO:0000313" key="10">
    <source>
        <dbReference type="EMBL" id="KKQ18404.1"/>
    </source>
</evidence>
<dbReference type="EMBL" id="LBSM01000005">
    <property type="protein sequence ID" value="KKQ18404.1"/>
    <property type="molecule type" value="Genomic_DNA"/>
</dbReference>
<feature type="transmembrane region" description="Helical" evidence="8">
    <location>
        <begin position="206"/>
        <end position="225"/>
    </location>
</feature>